<dbReference type="RefSeq" id="WP_005647262.1">
    <property type="nucleotide sequence ID" value="NZ_JAQEXX010000030.1"/>
</dbReference>
<sequence length="245" mass="28877">MNAFSQKTIEELHYYVYVLVDPRDNTIFYVGKGIGNRIFAHVHCSLDETLESDKLNIIRNITTSGNSVKHFIVRHGLTENEAFLVESVLIDFLSYPSFMSVRKISNIQAGHQQWFKGIKTVDELEALYACKPIKVEDIRHNLMAININKTYRLKTEYHPNIYEATRKSWKVNEHRLNDIDYVLSEYKGIVRAIFKPERWIKDGNRWQFEGVEVHDHELTDLYLNKYLPERKKGSMSPVRYFVKCE</sequence>
<dbReference type="PROSITE" id="PS50164">
    <property type="entry name" value="GIY_YIG"/>
    <property type="match status" value="1"/>
</dbReference>
<evidence type="ECO:0000313" key="2">
    <source>
        <dbReference type="EMBL" id="RGN53885.1"/>
    </source>
</evidence>
<dbReference type="Pfam" id="PF22945">
    <property type="entry name" value="LEM-3_GIY-YIG"/>
    <property type="match status" value="1"/>
</dbReference>
<comment type="caution">
    <text evidence="2">The sequence shown here is derived from an EMBL/GenBank/DDBJ whole genome shotgun (WGS) entry which is preliminary data.</text>
</comment>
<name>A0AB37LX08_9BACT</name>
<proteinExistence type="predicted"/>
<dbReference type="AlphaFoldDB" id="A0AB37LX08"/>
<protein>
    <submittedName>
        <fullName evidence="2">Excinuclease ABC</fullName>
    </submittedName>
</protein>
<organism evidence="2 3">
    <name type="scientific">Parabacteroides merdae</name>
    <dbReference type="NCBI Taxonomy" id="46503"/>
    <lineage>
        <taxon>Bacteria</taxon>
        <taxon>Pseudomonadati</taxon>
        <taxon>Bacteroidota</taxon>
        <taxon>Bacteroidia</taxon>
        <taxon>Bacteroidales</taxon>
        <taxon>Tannerellaceae</taxon>
        <taxon>Parabacteroides</taxon>
    </lineage>
</organism>
<feature type="domain" description="GIY-YIG" evidence="1">
    <location>
        <begin position="12"/>
        <end position="101"/>
    </location>
</feature>
<dbReference type="Proteomes" id="UP000261088">
    <property type="component" value="Unassembled WGS sequence"/>
</dbReference>
<evidence type="ECO:0000259" key="1">
    <source>
        <dbReference type="PROSITE" id="PS50164"/>
    </source>
</evidence>
<dbReference type="CDD" id="cd10440">
    <property type="entry name" value="GIY-YIG_COG3680"/>
    <property type="match status" value="1"/>
</dbReference>
<accession>A0AB37LX08</accession>
<dbReference type="EMBL" id="QSUP01000002">
    <property type="protein sequence ID" value="RGN53885.1"/>
    <property type="molecule type" value="Genomic_DNA"/>
</dbReference>
<dbReference type="InterPro" id="IPR000305">
    <property type="entry name" value="GIY-YIG_endonuc"/>
</dbReference>
<reference evidence="2 3" key="1">
    <citation type="submission" date="2018-08" db="EMBL/GenBank/DDBJ databases">
        <title>A genome reference for cultivated species of the human gut microbiota.</title>
        <authorList>
            <person name="Zou Y."/>
            <person name="Xue W."/>
            <person name="Luo G."/>
        </authorList>
    </citation>
    <scope>NUCLEOTIDE SEQUENCE [LARGE SCALE GENOMIC DNA]</scope>
    <source>
        <strain evidence="2 3">OM05-11AA</strain>
    </source>
</reference>
<gene>
    <name evidence="2" type="ORF">DXB61_03190</name>
</gene>
<evidence type="ECO:0000313" key="3">
    <source>
        <dbReference type="Proteomes" id="UP000261088"/>
    </source>
</evidence>